<evidence type="ECO:0000313" key="10">
    <source>
        <dbReference type="Proteomes" id="UP000324974"/>
    </source>
</evidence>
<dbReference type="Proteomes" id="UP000324974">
    <property type="component" value="Chromosome"/>
</dbReference>
<evidence type="ECO:0000256" key="3">
    <source>
        <dbReference type="ARBA" id="ARBA00023082"/>
    </source>
</evidence>
<dbReference type="GO" id="GO:0003677">
    <property type="term" value="F:DNA binding"/>
    <property type="evidence" value="ECO:0007669"/>
    <property type="project" value="InterPro"/>
</dbReference>
<feature type="region of interest" description="Disordered" evidence="5">
    <location>
        <begin position="486"/>
        <end position="519"/>
    </location>
</feature>
<keyword evidence="3" id="KW-0731">Sigma factor</keyword>
<dbReference type="OrthoDB" id="263872at2"/>
<keyword evidence="6" id="KW-0472">Membrane</keyword>
<evidence type="ECO:0000259" key="8">
    <source>
        <dbReference type="Pfam" id="PF08281"/>
    </source>
</evidence>
<dbReference type="InterPro" id="IPR013325">
    <property type="entry name" value="RNA_pol_sigma_r2"/>
</dbReference>
<proteinExistence type="inferred from homology"/>
<dbReference type="PANTHER" id="PTHR43133:SF51">
    <property type="entry name" value="RNA POLYMERASE SIGMA FACTOR"/>
    <property type="match status" value="1"/>
</dbReference>
<evidence type="ECO:0000313" key="9">
    <source>
        <dbReference type="EMBL" id="QEL14709.1"/>
    </source>
</evidence>
<dbReference type="Gene3D" id="1.10.10.10">
    <property type="entry name" value="Winged helix-like DNA-binding domain superfamily/Winged helix DNA-binding domain"/>
    <property type="match status" value="1"/>
</dbReference>
<dbReference type="InterPro" id="IPR039425">
    <property type="entry name" value="RNA_pol_sigma-70-like"/>
</dbReference>
<dbReference type="Pfam" id="PF04542">
    <property type="entry name" value="Sigma70_r2"/>
    <property type="match status" value="1"/>
</dbReference>
<feature type="domain" description="RNA polymerase sigma factor 70 region 4 type 2" evidence="8">
    <location>
        <begin position="132"/>
        <end position="182"/>
    </location>
</feature>
<feature type="region of interest" description="Disordered" evidence="5">
    <location>
        <begin position="286"/>
        <end position="312"/>
    </location>
</feature>
<keyword evidence="6" id="KW-1133">Transmembrane helix</keyword>
<evidence type="ECO:0000259" key="7">
    <source>
        <dbReference type="Pfam" id="PF04542"/>
    </source>
</evidence>
<dbReference type="NCBIfam" id="TIGR02937">
    <property type="entry name" value="sigma70-ECF"/>
    <property type="match status" value="1"/>
</dbReference>
<comment type="similarity">
    <text evidence="1">Belongs to the sigma-70 factor family. ECF subfamily.</text>
</comment>
<feature type="domain" description="RNA polymerase sigma-70 region 2" evidence="7">
    <location>
        <begin position="43"/>
        <end position="107"/>
    </location>
</feature>
<keyword evidence="2" id="KW-0805">Transcription regulation</keyword>
<dbReference type="CDD" id="cd06171">
    <property type="entry name" value="Sigma70_r4"/>
    <property type="match status" value="1"/>
</dbReference>
<feature type="transmembrane region" description="Helical" evidence="6">
    <location>
        <begin position="255"/>
        <end position="275"/>
    </location>
</feature>
<evidence type="ECO:0000256" key="4">
    <source>
        <dbReference type="ARBA" id="ARBA00023163"/>
    </source>
</evidence>
<sequence>MTALRIASLFAAPASVLSDDDRPDAELLAHFRATRDEVAFAVLVARHTPAIRAVCRSWLRSAADIDDATQATFLVLVQRLDSIRRPAALAAWLYCVAENVARRLRQQGTRAGPLEGDVPAVELVADDRGEVLAEEITKLPEKYRLPIQLCYVGGLSTADAARRLGCPTSTLVTRLARARERLQSRLAARGVVLAAVLTVTGSTARSVSPGWVWATAHAALAVLAGEPLNSLGVSERTFSLSQGVAKTMIWKNLKLIAAAAMIATGLVGFVIGQWATADGPKKLELPAAAKDKDGPPKPAAKADEGKPDPTPRRREAVIRMPAGSFVKDVEVNPYGHGRITWNYDDDRVTGLIEGNVMGVEFEIETEAEVSLSSNGTIYGVVTSAKVTHLKANGELGAEIGEYAKFFPLVEPLINEMFTDLPFSYQFRVKNDRLTILSYRALMAGPNPLTKFAALGGDSGLGEIAGVMLYFQAFSTALEGTYVSAEAAEKQPKKRPVFRKPLDAGKSSPLTAERVHGEVK</sequence>
<dbReference type="KEGG" id="lrs:PX52LOC_01603"/>
<dbReference type="PANTHER" id="PTHR43133">
    <property type="entry name" value="RNA POLYMERASE ECF-TYPE SIGMA FACTO"/>
    <property type="match status" value="1"/>
</dbReference>
<dbReference type="Gene3D" id="1.10.1740.10">
    <property type="match status" value="1"/>
</dbReference>
<name>A0A5C1A661_9BACT</name>
<dbReference type="RefSeq" id="WP_149109584.1">
    <property type="nucleotide sequence ID" value="NZ_CP042425.1"/>
</dbReference>
<evidence type="ECO:0000256" key="5">
    <source>
        <dbReference type="SAM" id="MobiDB-lite"/>
    </source>
</evidence>
<dbReference type="InterPro" id="IPR014284">
    <property type="entry name" value="RNA_pol_sigma-70_dom"/>
</dbReference>
<evidence type="ECO:0000256" key="2">
    <source>
        <dbReference type="ARBA" id="ARBA00023015"/>
    </source>
</evidence>
<dbReference type="SUPFAM" id="SSF88946">
    <property type="entry name" value="Sigma2 domain of RNA polymerase sigma factors"/>
    <property type="match status" value="1"/>
</dbReference>
<dbReference type="InterPro" id="IPR036388">
    <property type="entry name" value="WH-like_DNA-bd_sf"/>
</dbReference>
<dbReference type="AlphaFoldDB" id="A0A5C1A661"/>
<dbReference type="GO" id="GO:0016987">
    <property type="term" value="F:sigma factor activity"/>
    <property type="evidence" value="ECO:0007669"/>
    <property type="project" value="UniProtKB-KW"/>
</dbReference>
<dbReference type="EMBL" id="CP042425">
    <property type="protein sequence ID" value="QEL14709.1"/>
    <property type="molecule type" value="Genomic_DNA"/>
</dbReference>
<organism evidence="9 10">
    <name type="scientific">Limnoglobus roseus</name>
    <dbReference type="NCBI Taxonomy" id="2598579"/>
    <lineage>
        <taxon>Bacteria</taxon>
        <taxon>Pseudomonadati</taxon>
        <taxon>Planctomycetota</taxon>
        <taxon>Planctomycetia</taxon>
        <taxon>Gemmatales</taxon>
        <taxon>Gemmataceae</taxon>
        <taxon>Limnoglobus</taxon>
    </lineage>
</organism>
<dbReference type="GO" id="GO:0006352">
    <property type="term" value="P:DNA-templated transcription initiation"/>
    <property type="evidence" value="ECO:0007669"/>
    <property type="project" value="InterPro"/>
</dbReference>
<accession>A0A5C1A661</accession>
<dbReference type="InterPro" id="IPR013324">
    <property type="entry name" value="RNA_pol_sigma_r3/r4-like"/>
</dbReference>
<reference evidence="10" key="1">
    <citation type="submission" date="2019-08" db="EMBL/GenBank/DDBJ databases">
        <title>Limnoglobus roseus gen. nov., sp. nov., a novel freshwater planctomycete with a giant genome from the family Gemmataceae.</title>
        <authorList>
            <person name="Kulichevskaya I.S."/>
            <person name="Naumoff D.G."/>
            <person name="Miroshnikov K."/>
            <person name="Ivanova A."/>
            <person name="Philippov D.A."/>
            <person name="Hakobyan A."/>
            <person name="Rijpstra I.C."/>
            <person name="Sinninghe Damste J.S."/>
            <person name="Liesack W."/>
            <person name="Dedysh S.N."/>
        </authorList>
    </citation>
    <scope>NUCLEOTIDE SEQUENCE [LARGE SCALE GENOMIC DNA]</scope>
    <source>
        <strain evidence="10">PX52</strain>
    </source>
</reference>
<dbReference type="SUPFAM" id="SSF88659">
    <property type="entry name" value="Sigma3 and sigma4 domains of RNA polymerase sigma factors"/>
    <property type="match status" value="1"/>
</dbReference>
<keyword evidence="10" id="KW-1185">Reference proteome</keyword>
<keyword evidence="4" id="KW-0804">Transcription</keyword>
<keyword evidence="6" id="KW-0812">Transmembrane</keyword>
<gene>
    <name evidence="9" type="ORF">PX52LOC_01603</name>
</gene>
<evidence type="ECO:0000256" key="6">
    <source>
        <dbReference type="SAM" id="Phobius"/>
    </source>
</evidence>
<protein>
    <submittedName>
        <fullName evidence="9">RNA polymerase sigma factor</fullName>
    </submittedName>
</protein>
<dbReference type="InterPro" id="IPR013249">
    <property type="entry name" value="RNA_pol_sigma70_r4_t2"/>
</dbReference>
<dbReference type="InterPro" id="IPR007627">
    <property type="entry name" value="RNA_pol_sigma70_r2"/>
</dbReference>
<evidence type="ECO:0000256" key="1">
    <source>
        <dbReference type="ARBA" id="ARBA00010641"/>
    </source>
</evidence>
<dbReference type="Pfam" id="PF08281">
    <property type="entry name" value="Sigma70_r4_2"/>
    <property type="match status" value="1"/>
</dbReference>